<keyword evidence="2" id="KW-1185">Reference proteome</keyword>
<sequence length="242" mass="27352">MTEIHSDLSGVPAEGLSIFRSTLNVEPNFIKSIDREFVCAHGGASMCNSGQYTLNLSRKTISDHFGRNKACTRAIEWWPLLCRKHYQRFSYRQKQWSYRKLDYIDTQLNYIEGLHPNIKYIIQLKKSEEKRLAEFAKATAFLSDATTGEAATAALPAPDAKAKSFEAPIQVLQQLNTVLGIQKTTDDCKAACALIRQMLERKETEDVPNVEFLPQIPLKNAISTKKRKDSCRISKNGAIQKP</sequence>
<reference evidence="1 2" key="1">
    <citation type="journal article" date="2016" name="Nat. Commun.">
        <title>Ectomycorrhizal ecology is imprinted in the genome of the dominant symbiotic fungus Cenococcum geophilum.</title>
        <authorList>
            <consortium name="DOE Joint Genome Institute"/>
            <person name="Peter M."/>
            <person name="Kohler A."/>
            <person name="Ohm R.A."/>
            <person name="Kuo A."/>
            <person name="Krutzmann J."/>
            <person name="Morin E."/>
            <person name="Arend M."/>
            <person name="Barry K.W."/>
            <person name="Binder M."/>
            <person name="Choi C."/>
            <person name="Clum A."/>
            <person name="Copeland A."/>
            <person name="Grisel N."/>
            <person name="Haridas S."/>
            <person name="Kipfer T."/>
            <person name="LaButti K."/>
            <person name="Lindquist E."/>
            <person name="Lipzen A."/>
            <person name="Maire R."/>
            <person name="Meier B."/>
            <person name="Mihaltcheva S."/>
            <person name="Molinier V."/>
            <person name="Murat C."/>
            <person name="Poggeler S."/>
            <person name="Quandt C.A."/>
            <person name="Sperisen C."/>
            <person name="Tritt A."/>
            <person name="Tisserant E."/>
            <person name="Crous P.W."/>
            <person name="Henrissat B."/>
            <person name="Nehls U."/>
            <person name="Egli S."/>
            <person name="Spatafora J.W."/>
            <person name="Grigoriev I.V."/>
            <person name="Martin F.M."/>
        </authorList>
    </citation>
    <scope>NUCLEOTIDE SEQUENCE [LARGE SCALE GENOMIC DNA]</scope>
    <source>
        <strain evidence="1 2">CBS 459.81</strain>
    </source>
</reference>
<protein>
    <submittedName>
        <fullName evidence="1">Uncharacterized protein</fullName>
    </submittedName>
</protein>
<evidence type="ECO:0000313" key="2">
    <source>
        <dbReference type="Proteomes" id="UP000250266"/>
    </source>
</evidence>
<organism evidence="1 2">
    <name type="scientific">Lepidopterella palustris CBS 459.81</name>
    <dbReference type="NCBI Taxonomy" id="1314670"/>
    <lineage>
        <taxon>Eukaryota</taxon>
        <taxon>Fungi</taxon>
        <taxon>Dikarya</taxon>
        <taxon>Ascomycota</taxon>
        <taxon>Pezizomycotina</taxon>
        <taxon>Dothideomycetes</taxon>
        <taxon>Pleosporomycetidae</taxon>
        <taxon>Mytilinidiales</taxon>
        <taxon>Argynnaceae</taxon>
        <taxon>Lepidopterella</taxon>
    </lineage>
</organism>
<accession>A0A8E2DY93</accession>
<dbReference type="Proteomes" id="UP000250266">
    <property type="component" value="Unassembled WGS sequence"/>
</dbReference>
<proteinExistence type="predicted"/>
<dbReference type="OrthoDB" id="4161595at2759"/>
<name>A0A8E2DY93_9PEZI</name>
<dbReference type="AlphaFoldDB" id="A0A8E2DY93"/>
<dbReference type="EMBL" id="KV745656">
    <property type="protein sequence ID" value="OCK73783.1"/>
    <property type="molecule type" value="Genomic_DNA"/>
</dbReference>
<gene>
    <name evidence="1" type="ORF">K432DRAFT_312045</name>
</gene>
<evidence type="ECO:0000313" key="1">
    <source>
        <dbReference type="EMBL" id="OCK73783.1"/>
    </source>
</evidence>